<dbReference type="STRING" id="288705.RSal33209_3370"/>
<keyword evidence="3" id="KW-1185">Reference proteome</keyword>
<evidence type="ECO:0000256" key="1">
    <source>
        <dbReference type="SAM" id="Phobius"/>
    </source>
</evidence>
<dbReference type="SUPFAM" id="SSF103481">
    <property type="entry name" value="Multidrug resistance efflux transporter EmrE"/>
    <property type="match status" value="1"/>
</dbReference>
<protein>
    <submittedName>
        <fullName evidence="2">Transporter, drug/metabolite exporter family</fullName>
    </submittedName>
</protein>
<feature type="transmembrane region" description="Helical" evidence="1">
    <location>
        <begin position="58"/>
        <end position="78"/>
    </location>
</feature>
<name>A9WV59_RENSM</name>
<sequence>MPWLLDGVVSGILHTGFVLLQHGYAQGDISVVYPLARGTGPALSVLLALLILGERPGWLAVLGAAVVVGGVVLIGLSGSTPTPGRGRGKLGAGVLYGVLTGVTIAAYTLWDAHSVLASGLAVFPIALMWGSSMTEVVLLAPFALQFTRQGSFGLASARARSADCRHDFPASLCFGVVRATNGSGSDGCASARAISGFCDLGGSFFAARGRAAQTIDWCWHRRGRRGDDSYRLAELREHPICYRIVQKAHSNLRYCNHCSGRKPCPRLDL</sequence>
<dbReference type="HOGENOM" id="CLU_1033949_0_0_11"/>
<accession>A9WV59</accession>
<dbReference type="EMBL" id="CP000910">
    <property type="protein sequence ID" value="ABY25080.1"/>
    <property type="molecule type" value="Genomic_DNA"/>
</dbReference>
<keyword evidence="1" id="KW-0472">Membrane</keyword>
<gene>
    <name evidence="2" type="ordered locus">RSal33209_3370</name>
</gene>
<evidence type="ECO:0000313" key="3">
    <source>
        <dbReference type="Proteomes" id="UP000002007"/>
    </source>
</evidence>
<dbReference type="InterPro" id="IPR037185">
    <property type="entry name" value="EmrE-like"/>
</dbReference>
<dbReference type="eggNOG" id="COG0697">
    <property type="taxonomic scope" value="Bacteria"/>
</dbReference>
<keyword evidence="1" id="KW-1133">Transmembrane helix</keyword>
<keyword evidence="1" id="KW-0812">Transmembrane</keyword>
<evidence type="ECO:0000313" key="2">
    <source>
        <dbReference type="EMBL" id="ABY25080.1"/>
    </source>
</evidence>
<feature type="transmembrane region" description="Helical" evidence="1">
    <location>
        <begin position="31"/>
        <end position="52"/>
    </location>
</feature>
<dbReference type="Gene3D" id="1.10.3730.20">
    <property type="match status" value="1"/>
</dbReference>
<proteinExistence type="predicted"/>
<dbReference type="KEGG" id="rsa:RSal33209_3370"/>
<dbReference type="Proteomes" id="UP000002007">
    <property type="component" value="Chromosome"/>
</dbReference>
<dbReference type="AlphaFoldDB" id="A9WV59"/>
<feature type="transmembrane region" description="Helical" evidence="1">
    <location>
        <begin position="90"/>
        <end position="110"/>
    </location>
</feature>
<feature type="transmembrane region" description="Helical" evidence="1">
    <location>
        <begin position="122"/>
        <end position="144"/>
    </location>
</feature>
<organism evidence="2 3">
    <name type="scientific">Renibacterium salmoninarum (strain ATCC 33209 / DSM 20767 / JCM 11484 / NBRC 15589 / NCIMB 2235)</name>
    <dbReference type="NCBI Taxonomy" id="288705"/>
    <lineage>
        <taxon>Bacteria</taxon>
        <taxon>Bacillati</taxon>
        <taxon>Actinomycetota</taxon>
        <taxon>Actinomycetes</taxon>
        <taxon>Micrococcales</taxon>
        <taxon>Micrococcaceae</taxon>
        <taxon>Renibacterium</taxon>
    </lineage>
</organism>
<reference evidence="3" key="1">
    <citation type="journal article" date="2008" name="J. Bacteriol.">
        <title>Genome sequence of the fish pathogen Renibacterium salmoninarum suggests reductive evolution away from an environmental Arthrobacter ancestor.</title>
        <authorList>
            <person name="Wiens G.D."/>
            <person name="Rockey D.D."/>
            <person name="Wu Z."/>
            <person name="Chang J."/>
            <person name="Levy R."/>
            <person name="Crane S."/>
            <person name="Chen D.S."/>
            <person name="Capri G.R."/>
            <person name="Burnett J.R."/>
            <person name="Sudheesh P.S."/>
            <person name="Schipma M.J."/>
            <person name="Burd H."/>
            <person name="Bhattacharyya A."/>
            <person name="Rhodes L.D."/>
            <person name="Kaul R."/>
            <person name="Strom M.S."/>
        </authorList>
    </citation>
    <scope>NUCLEOTIDE SEQUENCE [LARGE SCALE GENOMIC DNA]</scope>
    <source>
        <strain evidence="3">ATCC 33209 / DSM 20767 / JCM 11484 / NBRC 15589 / NCIMB 2235</strain>
    </source>
</reference>